<accession>A0A507AIL9</accession>
<feature type="region of interest" description="Disordered" evidence="1">
    <location>
        <begin position="188"/>
        <end position="220"/>
    </location>
</feature>
<proteinExistence type="predicted"/>
<dbReference type="InParanoid" id="A0A507AIL9"/>
<dbReference type="EMBL" id="SKBQ01000006">
    <property type="protein sequence ID" value="TPX09175.1"/>
    <property type="molecule type" value="Genomic_DNA"/>
</dbReference>
<name>A0A507AIL9_9PEZI</name>
<evidence type="ECO:0000256" key="1">
    <source>
        <dbReference type="SAM" id="MobiDB-lite"/>
    </source>
</evidence>
<dbReference type="AlphaFoldDB" id="A0A507AIL9"/>
<organism evidence="2 4">
    <name type="scientific">Thyridium curvatum</name>
    <dbReference type="NCBI Taxonomy" id="1093900"/>
    <lineage>
        <taxon>Eukaryota</taxon>
        <taxon>Fungi</taxon>
        <taxon>Dikarya</taxon>
        <taxon>Ascomycota</taxon>
        <taxon>Pezizomycotina</taxon>
        <taxon>Sordariomycetes</taxon>
        <taxon>Sordariomycetidae</taxon>
        <taxon>Thyridiales</taxon>
        <taxon>Thyridiaceae</taxon>
        <taxon>Thyridium</taxon>
    </lineage>
</organism>
<comment type="caution">
    <text evidence="2">The sequence shown here is derived from an EMBL/GenBank/DDBJ whole genome shotgun (WGS) entry which is preliminary data.</text>
</comment>
<dbReference type="RefSeq" id="XP_030990813.1">
    <property type="nucleotide sequence ID" value="XM_031135654.1"/>
</dbReference>
<keyword evidence="4" id="KW-1185">Reference proteome</keyword>
<dbReference type="Proteomes" id="UP000319257">
    <property type="component" value="Unassembled WGS sequence"/>
</dbReference>
<reference evidence="2 4" key="1">
    <citation type="submission" date="2019-06" db="EMBL/GenBank/DDBJ databases">
        <title>Draft genome sequence of the filamentous fungus Phialemoniopsis curvata isolated from diesel fuel.</title>
        <authorList>
            <person name="Varaljay V.A."/>
            <person name="Lyon W.J."/>
            <person name="Crouch A.L."/>
            <person name="Drake C.E."/>
            <person name="Hollomon J.M."/>
            <person name="Nadeau L.J."/>
            <person name="Nunn H.S."/>
            <person name="Stevenson B.S."/>
            <person name="Bojanowski C.L."/>
            <person name="Crookes-Goodson W.J."/>
        </authorList>
    </citation>
    <scope>NUCLEOTIDE SEQUENCE [LARGE SCALE GENOMIC DNA]</scope>
    <source>
        <strain evidence="2 4">D216</strain>
    </source>
</reference>
<evidence type="ECO:0000313" key="3">
    <source>
        <dbReference type="EMBL" id="TPX09175.1"/>
    </source>
</evidence>
<gene>
    <name evidence="2" type="ORF">E0L32_001562</name>
    <name evidence="3" type="ORF">E0L32_001635</name>
</gene>
<protein>
    <submittedName>
        <fullName evidence="2">Uncharacterized protein</fullName>
    </submittedName>
</protein>
<sequence length="228" mass="25744">MDPNFLVRLLYGDGPTASQWSAAMQRETLDQIALDYTDRGSTAEEIADFVLSQYTKASYLYKWVKDEPMGAPEKVRSEMYGHMLLFKLLNEEDLTHCGKAAILTKLSGFFYQPGRLACPHTPGCSATALNPCEHVREMLELADNQLKSALELFDFQVDPENPDPEQPVKKAGKELALQLRRYITYQLHPEERGDEDDDYDISMRSGLESEGDGSDDCKKPNLIELTVI</sequence>
<dbReference type="EMBL" id="SKBQ01000006">
    <property type="protein sequence ID" value="TPX09102.1"/>
    <property type="molecule type" value="Genomic_DNA"/>
</dbReference>
<dbReference type="GeneID" id="41969009"/>
<evidence type="ECO:0000313" key="4">
    <source>
        <dbReference type="Proteomes" id="UP000319257"/>
    </source>
</evidence>
<evidence type="ECO:0000313" key="2">
    <source>
        <dbReference type="EMBL" id="TPX09102.1"/>
    </source>
</evidence>